<dbReference type="Proteomes" id="UP001151760">
    <property type="component" value="Unassembled WGS sequence"/>
</dbReference>
<feature type="compositionally biased region" description="Polar residues" evidence="1">
    <location>
        <begin position="26"/>
        <end position="40"/>
    </location>
</feature>
<accession>A0ABQ5INT8</accession>
<keyword evidence="3" id="KW-1185">Reference proteome</keyword>
<proteinExistence type="predicted"/>
<dbReference type="EMBL" id="BQNB010020989">
    <property type="protein sequence ID" value="GJU01711.1"/>
    <property type="molecule type" value="Genomic_DNA"/>
</dbReference>
<evidence type="ECO:0000313" key="3">
    <source>
        <dbReference type="Proteomes" id="UP001151760"/>
    </source>
</evidence>
<protein>
    <submittedName>
        <fullName evidence="2">Uncharacterized protein</fullName>
    </submittedName>
</protein>
<evidence type="ECO:0000313" key="2">
    <source>
        <dbReference type="EMBL" id="GJU01711.1"/>
    </source>
</evidence>
<name>A0ABQ5INT8_9ASTR</name>
<gene>
    <name evidence="2" type="ORF">Tco_1112049</name>
</gene>
<evidence type="ECO:0000256" key="1">
    <source>
        <dbReference type="SAM" id="MobiDB-lite"/>
    </source>
</evidence>
<reference evidence="2" key="2">
    <citation type="submission" date="2022-01" db="EMBL/GenBank/DDBJ databases">
        <authorList>
            <person name="Yamashiro T."/>
            <person name="Shiraishi A."/>
            <person name="Satake H."/>
            <person name="Nakayama K."/>
        </authorList>
    </citation>
    <scope>NUCLEOTIDE SEQUENCE</scope>
</reference>
<sequence length="319" mass="36150">MGMKTQLMIEDQSVKTPSGFIVTPSEALSDTNANPSSPTPSYEFLNPKKKLKVESWIKNSKNVDLLADSDIEFKEEIEEGEEGEWLDIEEPLDLVDTCEESVYESLIKEMPRCSLNYDFRIEKGDPRNLKIHCMIGHKLIANAYIDVALPMNIMSLAHYNSIRKNRYEYRGQNFVGLGKDMHVFVGSLTCLAINRKHGLMTFTNGIREVTFKTPYKDPKRSELTSEGHDLLSSRVILSEDDYDRGCRKSSDLENEFYRGTIKLGPEYRTGLDESSSSGRDENQRGVTKLLQEILSGLACRKFSGKKKYSLQNVETVSGS</sequence>
<feature type="region of interest" description="Disordered" evidence="1">
    <location>
        <begin position="20"/>
        <end position="43"/>
    </location>
</feature>
<comment type="caution">
    <text evidence="2">The sequence shown here is derived from an EMBL/GenBank/DDBJ whole genome shotgun (WGS) entry which is preliminary data.</text>
</comment>
<organism evidence="2 3">
    <name type="scientific">Tanacetum coccineum</name>
    <dbReference type="NCBI Taxonomy" id="301880"/>
    <lineage>
        <taxon>Eukaryota</taxon>
        <taxon>Viridiplantae</taxon>
        <taxon>Streptophyta</taxon>
        <taxon>Embryophyta</taxon>
        <taxon>Tracheophyta</taxon>
        <taxon>Spermatophyta</taxon>
        <taxon>Magnoliopsida</taxon>
        <taxon>eudicotyledons</taxon>
        <taxon>Gunneridae</taxon>
        <taxon>Pentapetalae</taxon>
        <taxon>asterids</taxon>
        <taxon>campanulids</taxon>
        <taxon>Asterales</taxon>
        <taxon>Asteraceae</taxon>
        <taxon>Asteroideae</taxon>
        <taxon>Anthemideae</taxon>
        <taxon>Anthemidinae</taxon>
        <taxon>Tanacetum</taxon>
    </lineage>
</organism>
<reference evidence="2" key="1">
    <citation type="journal article" date="2022" name="Int. J. Mol. Sci.">
        <title>Draft Genome of Tanacetum Coccineum: Genomic Comparison of Closely Related Tanacetum-Family Plants.</title>
        <authorList>
            <person name="Yamashiro T."/>
            <person name="Shiraishi A."/>
            <person name="Nakayama K."/>
            <person name="Satake H."/>
        </authorList>
    </citation>
    <scope>NUCLEOTIDE SEQUENCE</scope>
</reference>